<evidence type="ECO:0000313" key="1">
    <source>
        <dbReference type="EMBL" id="PJC23459.1"/>
    </source>
</evidence>
<dbReference type="CDD" id="cd09854">
    <property type="entry name" value="PIN_VapC-like"/>
    <property type="match status" value="1"/>
</dbReference>
<dbReference type="SUPFAM" id="SSF88723">
    <property type="entry name" value="PIN domain-like"/>
    <property type="match status" value="1"/>
</dbReference>
<sequence>MKRMRVFLDSDVVISSMMSKEGASRILTSGNGLFLPVISDFSLQEIMKVSERLHISKSIFEQVINSIKVIKTNHSLENFKKEFSKYVLDINDVHIIGSAVNLNVGFLITFNLKHYKQEDIKADLKIITITPGSFLQYIRGVKQG</sequence>
<comment type="caution">
    <text evidence="1">The sequence shown here is derived from an EMBL/GenBank/DDBJ whole genome shotgun (WGS) entry which is preliminary data.</text>
</comment>
<dbReference type="InterPro" id="IPR029060">
    <property type="entry name" value="PIN-like_dom_sf"/>
</dbReference>
<dbReference type="Proteomes" id="UP000229756">
    <property type="component" value="Unassembled WGS sequence"/>
</dbReference>
<dbReference type="AlphaFoldDB" id="A0A2M8EL49"/>
<dbReference type="EMBL" id="PFSJ01000025">
    <property type="protein sequence ID" value="PJC23459.1"/>
    <property type="molecule type" value="Genomic_DNA"/>
</dbReference>
<dbReference type="Gene3D" id="3.40.50.1010">
    <property type="entry name" value="5'-nuclease"/>
    <property type="match status" value="1"/>
</dbReference>
<accession>A0A2M8EL49</accession>
<gene>
    <name evidence="1" type="ORF">CO058_03430</name>
</gene>
<proteinExistence type="predicted"/>
<evidence type="ECO:0000313" key="2">
    <source>
        <dbReference type="Proteomes" id="UP000229756"/>
    </source>
</evidence>
<reference evidence="2" key="1">
    <citation type="submission" date="2017-09" db="EMBL/GenBank/DDBJ databases">
        <title>Depth-based differentiation of microbial function through sediment-hosted aquifers and enrichment of novel symbionts in the deep terrestrial subsurface.</title>
        <authorList>
            <person name="Probst A.J."/>
            <person name="Ladd B."/>
            <person name="Jarett J.K."/>
            <person name="Geller-Mcgrath D.E."/>
            <person name="Sieber C.M.K."/>
            <person name="Emerson J.B."/>
            <person name="Anantharaman K."/>
            <person name="Thomas B.C."/>
            <person name="Malmstrom R."/>
            <person name="Stieglmeier M."/>
            <person name="Klingl A."/>
            <person name="Woyke T."/>
            <person name="Ryan C.M."/>
            <person name="Banfield J.F."/>
        </authorList>
    </citation>
    <scope>NUCLEOTIDE SEQUENCE [LARGE SCALE GENOMIC DNA]</scope>
</reference>
<evidence type="ECO:0008006" key="3">
    <source>
        <dbReference type="Google" id="ProtNLM"/>
    </source>
</evidence>
<name>A0A2M8EL49_UNCKA</name>
<organism evidence="1 2">
    <name type="scientific">candidate division WWE3 bacterium CG_4_9_14_0_2_um_filter_35_11</name>
    <dbReference type="NCBI Taxonomy" id="1975077"/>
    <lineage>
        <taxon>Bacteria</taxon>
        <taxon>Katanobacteria</taxon>
    </lineage>
</organism>
<protein>
    <recommendedName>
        <fullName evidence="3">PIN domain-containing protein</fullName>
    </recommendedName>
</protein>